<reference evidence="2 3" key="1">
    <citation type="journal article" date="2023" name="Elife">
        <title>Identification of key yeast species and microbe-microbe interactions impacting larval growth of Drosophila in the wild.</title>
        <authorList>
            <person name="Mure A."/>
            <person name="Sugiura Y."/>
            <person name="Maeda R."/>
            <person name="Honda K."/>
            <person name="Sakurai N."/>
            <person name="Takahashi Y."/>
            <person name="Watada M."/>
            <person name="Katoh T."/>
            <person name="Gotoh A."/>
            <person name="Gotoh Y."/>
            <person name="Taniguchi I."/>
            <person name="Nakamura K."/>
            <person name="Hayashi T."/>
            <person name="Katayama T."/>
            <person name="Uemura T."/>
            <person name="Hattori Y."/>
        </authorList>
    </citation>
    <scope>NUCLEOTIDE SEQUENCE [LARGE SCALE GENOMIC DNA]</scope>
    <source>
        <strain evidence="2 3">SB-73</strain>
    </source>
</reference>
<name>A0AAV5RFB5_STABA</name>
<feature type="compositionally biased region" description="Low complexity" evidence="1">
    <location>
        <begin position="116"/>
        <end position="128"/>
    </location>
</feature>
<sequence>MSRRSLHKAGKTHALLYGPKTDTKIKHWTLDYQEFKVINDDDSEIPQSNSIFQAKVWRQIEDDMYTPIDDGVEGDKATLISVLSVAQAVDAQSIPEVTDAPVNVGIVPSVPPPAAAPEAPAAAAAAPASETISTESQPVAGQETADNTQVNEQSEPKQEANSETKLENPEEIAVNLENPETNIKTDESINKEDNVEPTEATVTTTVNAEIAETQNDDSKMEVDS</sequence>
<comment type="caution">
    <text evidence="2">The sequence shown here is derived from an EMBL/GenBank/DDBJ whole genome shotgun (WGS) entry which is preliminary data.</text>
</comment>
<evidence type="ECO:0000313" key="3">
    <source>
        <dbReference type="Proteomes" id="UP001362899"/>
    </source>
</evidence>
<dbReference type="AlphaFoldDB" id="A0AAV5RFB5"/>
<evidence type="ECO:0000313" key="2">
    <source>
        <dbReference type="EMBL" id="GMM49657.1"/>
    </source>
</evidence>
<evidence type="ECO:0000256" key="1">
    <source>
        <dbReference type="SAM" id="MobiDB-lite"/>
    </source>
</evidence>
<dbReference type="Proteomes" id="UP001362899">
    <property type="component" value="Unassembled WGS sequence"/>
</dbReference>
<feature type="compositionally biased region" description="Basic and acidic residues" evidence="1">
    <location>
        <begin position="183"/>
        <end position="194"/>
    </location>
</feature>
<feature type="compositionally biased region" description="Basic and acidic residues" evidence="1">
    <location>
        <begin position="154"/>
        <end position="168"/>
    </location>
</feature>
<dbReference type="EMBL" id="BTGC01000003">
    <property type="protein sequence ID" value="GMM49657.1"/>
    <property type="molecule type" value="Genomic_DNA"/>
</dbReference>
<proteinExistence type="predicted"/>
<keyword evidence="3" id="KW-1185">Reference proteome</keyword>
<gene>
    <name evidence="2" type="ORF">DASB73_006150</name>
</gene>
<protein>
    <submittedName>
        <fullName evidence="2">Uncharacterized protein</fullName>
    </submittedName>
</protein>
<feature type="region of interest" description="Disordered" evidence="1">
    <location>
        <begin position="113"/>
        <end position="200"/>
    </location>
</feature>
<feature type="compositionally biased region" description="Polar residues" evidence="1">
    <location>
        <begin position="130"/>
        <end position="153"/>
    </location>
</feature>
<accession>A0AAV5RFB5</accession>
<organism evidence="2 3">
    <name type="scientific">Starmerella bacillaris</name>
    <name type="common">Yeast</name>
    <name type="synonym">Candida zemplinina</name>
    <dbReference type="NCBI Taxonomy" id="1247836"/>
    <lineage>
        <taxon>Eukaryota</taxon>
        <taxon>Fungi</taxon>
        <taxon>Dikarya</taxon>
        <taxon>Ascomycota</taxon>
        <taxon>Saccharomycotina</taxon>
        <taxon>Dipodascomycetes</taxon>
        <taxon>Dipodascales</taxon>
        <taxon>Trichomonascaceae</taxon>
        <taxon>Starmerella</taxon>
    </lineage>
</organism>